<evidence type="ECO:0000313" key="5">
    <source>
        <dbReference type="EMBL" id="KAB8123597.1"/>
    </source>
</evidence>
<evidence type="ECO:0000256" key="1">
    <source>
        <dbReference type="ARBA" id="ARBA00004141"/>
    </source>
</evidence>
<keyword evidence="4" id="KW-0472">Membrane</keyword>
<evidence type="ECO:0000256" key="4">
    <source>
        <dbReference type="ARBA" id="ARBA00023136"/>
    </source>
</evidence>
<keyword evidence="3" id="KW-1133">Transmembrane helix</keyword>
<evidence type="ECO:0000256" key="2">
    <source>
        <dbReference type="ARBA" id="ARBA00022692"/>
    </source>
</evidence>
<accession>A0ABQ6VU56</accession>
<keyword evidence="6" id="KW-1185">Reference proteome</keyword>
<evidence type="ECO:0000256" key="3">
    <source>
        <dbReference type="ARBA" id="ARBA00022989"/>
    </source>
</evidence>
<gene>
    <name evidence="5" type="ORF">D3W54_04555</name>
</gene>
<dbReference type="InterPro" id="IPR035906">
    <property type="entry name" value="MetI-like_sf"/>
</dbReference>
<comment type="subcellular location">
    <subcellularLocation>
        <location evidence="1">Membrane</location>
        <topology evidence="1">Multi-pass membrane protein</topology>
    </subcellularLocation>
</comment>
<proteinExistence type="predicted"/>
<comment type="caution">
    <text evidence="5">The sequence shown here is derived from an EMBL/GenBank/DDBJ whole genome shotgun (WGS) entry which is preliminary data.</text>
</comment>
<dbReference type="SUPFAM" id="SSF161098">
    <property type="entry name" value="MetI-like"/>
    <property type="match status" value="1"/>
</dbReference>
<name>A0ABQ6VU56_9PROT</name>
<dbReference type="EMBL" id="QYAZ01000001">
    <property type="protein sequence ID" value="KAB8123597.1"/>
    <property type="molecule type" value="Genomic_DNA"/>
</dbReference>
<organism evidence="5 6">
    <name type="scientific">Komagataeibacter medellinensis</name>
    <dbReference type="NCBI Taxonomy" id="1177712"/>
    <lineage>
        <taxon>Bacteria</taxon>
        <taxon>Pseudomonadati</taxon>
        <taxon>Pseudomonadota</taxon>
        <taxon>Alphaproteobacteria</taxon>
        <taxon>Acetobacterales</taxon>
        <taxon>Acetobacteraceae</taxon>
        <taxon>Komagataeibacter</taxon>
    </lineage>
</organism>
<protein>
    <submittedName>
        <fullName evidence="5">Uncharacterized protein</fullName>
    </submittedName>
</protein>
<keyword evidence="2" id="KW-0812">Transmembrane</keyword>
<sequence>MILLFYFYCHILTSSRNGAVAMSLFVLSPLIRMMRGFLLRVMNSDFIRTARAMGLPIWCIYDQVGDILRGTIVEEGEYERIFQNP</sequence>
<evidence type="ECO:0000313" key="6">
    <source>
        <dbReference type="Proteomes" id="UP000427842"/>
    </source>
</evidence>
<dbReference type="Proteomes" id="UP000427842">
    <property type="component" value="Unassembled WGS sequence"/>
</dbReference>
<reference evidence="5 6" key="1">
    <citation type="submission" date="2018-09" db="EMBL/GenBank/DDBJ databases">
        <title>Genome sequence and characterization of the bcs clusters for the production of nanocellulose from the low pH resistant strain Komagataeibacter medellinensis ID13488.</title>
        <authorList>
            <person name="Hernandez-Arriaga A.M."/>
            <person name="Del Cerro C."/>
            <person name="Urbina L."/>
            <person name="Eceiza A."/>
            <person name="Retegi A."/>
            <person name="Prieto M.A."/>
        </authorList>
    </citation>
    <scope>NUCLEOTIDE SEQUENCE [LARGE SCALE GENOMIC DNA]</scope>
    <source>
        <strain evidence="5 6">ID13488</strain>
    </source>
</reference>